<dbReference type="NCBIfam" id="TIGR01085">
    <property type="entry name" value="murE"/>
    <property type="match status" value="1"/>
</dbReference>
<evidence type="ECO:0000259" key="11">
    <source>
        <dbReference type="Pfam" id="PF08245"/>
    </source>
</evidence>
<evidence type="ECO:0000256" key="6">
    <source>
        <dbReference type="ARBA" id="ARBA00023316"/>
    </source>
</evidence>
<feature type="domain" description="Mur ligase C-terminal" evidence="10">
    <location>
        <begin position="330"/>
        <end position="454"/>
    </location>
</feature>
<dbReference type="GO" id="GO:0005524">
    <property type="term" value="F:ATP binding"/>
    <property type="evidence" value="ECO:0007669"/>
    <property type="project" value="UniProtKB-UniRule"/>
</dbReference>
<dbReference type="AlphaFoldDB" id="A0A4Q9VRY8"/>
<dbReference type="Pfam" id="PF01225">
    <property type="entry name" value="Mur_ligase"/>
    <property type="match status" value="1"/>
</dbReference>
<keyword evidence="2 7" id="KW-0132">Cell division</keyword>
<dbReference type="HAMAP" id="MF_00208">
    <property type="entry name" value="MurE"/>
    <property type="match status" value="1"/>
</dbReference>
<evidence type="ECO:0000256" key="4">
    <source>
        <dbReference type="ARBA" id="ARBA00022984"/>
    </source>
</evidence>
<dbReference type="SUPFAM" id="SSF53244">
    <property type="entry name" value="MurD-like peptide ligases, peptide-binding domain"/>
    <property type="match status" value="1"/>
</dbReference>
<dbReference type="SUPFAM" id="SSF63418">
    <property type="entry name" value="MurE/MurF N-terminal domain"/>
    <property type="match status" value="1"/>
</dbReference>
<feature type="binding site" evidence="7">
    <location>
        <begin position="149"/>
        <end position="150"/>
    </location>
    <ligand>
        <name>UDP-N-acetyl-alpha-D-muramoyl-L-alanyl-D-glutamate</name>
        <dbReference type="ChEBI" id="CHEBI:83900"/>
    </ligand>
</feature>
<evidence type="ECO:0000256" key="5">
    <source>
        <dbReference type="ARBA" id="ARBA00023306"/>
    </source>
</evidence>
<dbReference type="EMBL" id="SJFN01000010">
    <property type="protein sequence ID" value="TBW38714.1"/>
    <property type="molecule type" value="Genomic_DNA"/>
</dbReference>
<sequence>MRLSELTAGQVDPAPGSDPEILGLSADSRKVGPGFLFVALAGARDDGARFVADAVARGAVAVLAARAAEVGTLDVPVLRSVEPRRALAIAASRFYGTQPATIVAVTGTSGKTSVADFVRQIWTRVGLRAASIGTIGVIGPEGARYGSLTTPDPVDLAHDLAALAADGVTHVAIEASSHGLDQHRLDGLRIAAGAFTNLSRDHLDYHPSLEAYFDAKMRLFEVLVPWGGAVVIDADGPDAKRVAARAVTARREPFTVGREGTGLWLVAARRDGQVQRLRITVDGLAHEVALPLIGTFQVSNALVAAGLAIATGSPAGAVLAALEHLKGAPGRLDLAGRTALGAPVFVDYSHKPDALEKALAALRPSTRGRLVVVFGCGGDRDPGKRPLMGEIATRAADVVIVTDDNPRSEDPATIRRAILAAAPGAIEIGDRGEAIRRAIAMLGADDVLMVAGKGHETGQIVGKTVHPFSDHDCVVAALEDKPR</sequence>
<evidence type="ECO:0000256" key="3">
    <source>
        <dbReference type="ARBA" id="ARBA00022960"/>
    </source>
</evidence>
<dbReference type="PANTHER" id="PTHR23135">
    <property type="entry name" value="MUR LIGASE FAMILY MEMBER"/>
    <property type="match status" value="1"/>
</dbReference>
<comment type="caution">
    <text evidence="7">Lacks conserved residue(s) required for the propagation of feature annotation.</text>
</comment>
<comment type="catalytic activity">
    <reaction evidence="7">
        <text>UDP-N-acetyl-alpha-D-muramoyl-L-alanyl-D-glutamate + meso-2,6-diaminopimelate + ATP = UDP-N-acetyl-alpha-D-muramoyl-L-alanyl-gamma-D-glutamyl-meso-2,6-diaminopimelate + ADP + phosphate + H(+)</text>
        <dbReference type="Rhea" id="RHEA:23676"/>
        <dbReference type="ChEBI" id="CHEBI:15378"/>
        <dbReference type="ChEBI" id="CHEBI:30616"/>
        <dbReference type="ChEBI" id="CHEBI:43474"/>
        <dbReference type="ChEBI" id="CHEBI:57791"/>
        <dbReference type="ChEBI" id="CHEBI:83900"/>
        <dbReference type="ChEBI" id="CHEBI:83905"/>
        <dbReference type="ChEBI" id="CHEBI:456216"/>
        <dbReference type="EC" id="6.3.2.13"/>
    </reaction>
</comment>
<comment type="similarity">
    <text evidence="1 7">Belongs to the MurCDEF family. MurE subfamily.</text>
</comment>
<keyword evidence="5 7" id="KW-0131">Cell cycle</keyword>
<accession>A0A4Q9VRY8</accession>
<proteinExistence type="inferred from homology"/>
<feature type="short sequence motif" description="Meso-diaminopimelate recognition motif" evidence="7">
    <location>
        <begin position="404"/>
        <end position="407"/>
    </location>
</feature>
<evidence type="ECO:0000256" key="7">
    <source>
        <dbReference type="HAMAP-Rule" id="MF_00208"/>
    </source>
</evidence>
<keyword evidence="4 7" id="KW-0573">Peptidoglycan synthesis</keyword>
<keyword evidence="7 12" id="KW-0436">Ligase</keyword>
<feature type="binding site" evidence="7">
    <location>
        <position position="28"/>
    </location>
    <ligand>
        <name>UDP-N-acetyl-alpha-D-muramoyl-L-alanyl-D-glutamate</name>
        <dbReference type="ChEBI" id="CHEBI:83900"/>
    </ligand>
</feature>
<dbReference type="Gene3D" id="3.40.1390.10">
    <property type="entry name" value="MurE/MurF, N-terminal domain"/>
    <property type="match status" value="1"/>
</dbReference>
<dbReference type="GO" id="GO:0005737">
    <property type="term" value="C:cytoplasm"/>
    <property type="evidence" value="ECO:0007669"/>
    <property type="project" value="UniProtKB-SubCell"/>
</dbReference>
<feature type="binding site" evidence="7">
    <location>
        <begin position="404"/>
        <end position="407"/>
    </location>
    <ligand>
        <name>meso-2,6-diaminopimelate</name>
        <dbReference type="ChEBI" id="CHEBI:57791"/>
    </ligand>
</feature>
<dbReference type="GO" id="GO:0009252">
    <property type="term" value="P:peptidoglycan biosynthetic process"/>
    <property type="evidence" value="ECO:0007669"/>
    <property type="project" value="UniProtKB-UniRule"/>
</dbReference>
<dbReference type="InterPro" id="IPR004101">
    <property type="entry name" value="Mur_ligase_C"/>
</dbReference>
<dbReference type="RefSeq" id="WP_131308175.1">
    <property type="nucleotide sequence ID" value="NZ_SJFN01000010.1"/>
</dbReference>
<comment type="caution">
    <text evidence="12">The sequence shown here is derived from an EMBL/GenBank/DDBJ whole genome shotgun (WGS) entry which is preliminary data.</text>
</comment>
<gene>
    <name evidence="7" type="primary">murE</name>
    <name evidence="12" type="ORF">EYW49_08430</name>
</gene>
<dbReference type="InterPro" id="IPR005761">
    <property type="entry name" value="UDP-N-AcMur-Glu-dNH2Pim_ligase"/>
</dbReference>
<feature type="binding site" evidence="7">
    <location>
        <position position="182"/>
    </location>
    <ligand>
        <name>UDP-N-acetyl-alpha-D-muramoyl-L-alanyl-D-glutamate</name>
        <dbReference type="ChEBI" id="CHEBI:83900"/>
    </ligand>
</feature>
<dbReference type="Gene3D" id="3.90.190.20">
    <property type="entry name" value="Mur ligase, C-terminal domain"/>
    <property type="match status" value="1"/>
</dbReference>
<evidence type="ECO:0000256" key="8">
    <source>
        <dbReference type="RuleBase" id="RU004135"/>
    </source>
</evidence>
<feature type="binding site" evidence="7">
    <location>
        <position position="176"/>
    </location>
    <ligand>
        <name>UDP-N-acetyl-alpha-D-muramoyl-L-alanyl-D-glutamate</name>
        <dbReference type="ChEBI" id="CHEBI:83900"/>
    </ligand>
</feature>
<dbReference type="PANTHER" id="PTHR23135:SF4">
    <property type="entry name" value="UDP-N-ACETYLMURAMOYL-L-ALANYL-D-GLUTAMATE--2,6-DIAMINOPIMELATE LIGASE MURE HOMOLOG, CHLOROPLASTIC"/>
    <property type="match status" value="1"/>
</dbReference>
<evidence type="ECO:0000313" key="12">
    <source>
        <dbReference type="EMBL" id="TBW38714.1"/>
    </source>
</evidence>
<reference evidence="12 13" key="1">
    <citation type="submission" date="2019-02" db="EMBL/GenBank/DDBJ databases">
        <title>Siculibacillus lacustris gen. nov., sp. nov., a new rosette-forming bacterium isolated from a freshwater crater lake (Lake St. Ana, Romania).</title>
        <authorList>
            <person name="Felfoldi T."/>
            <person name="Marton Z."/>
            <person name="Szabo A."/>
            <person name="Mentes A."/>
            <person name="Boka K."/>
            <person name="Marialigeti K."/>
            <person name="Mathe I."/>
            <person name="Koncz M."/>
            <person name="Schumann P."/>
            <person name="Toth E."/>
        </authorList>
    </citation>
    <scope>NUCLEOTIDE SEQUENCE [LARGE SCALE GENOMIC DNA]</scope>
    <source>
        <strain evidence="12 13">SA-279</strain>
    </source>
</reference>
<feature type="domain" description="Mur ligase central" evidence="11">
    <location>
        <begin position="105"/>
        <end position="308"/>
    </location>
</feature>
<dbReference type="Proteomes" id="UP000292781">
    <property type="component" value="Unassembled WGS sequence"/>
</dbReference>
<dbReference type="GO" id="GO:0000287">
    <property type="term" value="F:magnesium ion binding"/>
    <property type="evidence" value="ECO:0007669"/>
    <property type="project" value="UniProtKB-UniRule"/>
</dbReference>
<feature type="binding site" evidence="7">
    <location>
        <position position="380"/>
    </location>
    <ligand>
        <name>meso-2,6-diaminopimelate</name>
        <dbReference type="ChEBI" id="CHEBI:57791"/>
    </ligand>
</feature>
<dbReference type="InterPro" id="IPR035911">
    <property type="entry name" value="MurE/MurF_N"/>
</dbReference>
<feature type="binding site" evidence="7">
    <location>
        <begin position="107"/>
        <end position="113"/>
    </location>
    <ligand>
        <name>ATP</name>
        <dbReference type="ChEBI" id="CHEBI:30616"/>
    </ligand>
</feature>
<dbReference type="InterPro" id="IPR036565">
    <property type="entry name" value="Mur-like_cat_sf"/>
</dbReference>
<dbReference type="Pfam" id="PF02875">
    <property type="entry name" value="Mur_ligase_C"/>
    <property type="match status" value="1"/>
</dbReference>
<feature type="binding site" evidence="7">
    <location>
        <position position="456"/>
    </location>
    <ligand>
        <name>meso-2,6-diaminopimelate</name>
        <dbReference type="ChEBI" id="CHEBI:57791"/>
    </ligand>
</feature>
<dbReference type="UniPathway" id="UPA00219"/>
<comment type="subcellular location">
    <subcellularLocation>
        <location evidence="7 8">Cytoplasm</location>
    </subcellularLocation>
</comment>
<feature type="binding site" evidence="7">
    <location>
        <position position="184"/>
    </location>
    <ligand>
        <name>UDP-N-acetyl-alpha-D-muramoyl-L-alanyl-D-glutamate</name>
        <dbReference type="ChEBI" id="CHEBI:83900"/>
    </ligand>
</feature>
<keyword evidence="3 7" id="KW-0133">Cell shape</keyword>
<keyword evidence="13" id="KW-1185">Reference proteome</keyword>
<feature type="binding site" evidence="7">
    <location>
        <position position="452"/>
    </location>
    <ligand>
        <name>meso-2,6-diaminopimelate</name>
        <dbReference type="ChEBI" id="CHEBI:57791"/>
    </ligand>
</feature>
<dbReference type="GO" id="GO:0008360">
    <property type="term" value="P:regulation of cell shape"/>
    <property type="evidence" value="ECO:0007669"/>
    <property type="project" value="UniProtKB-KW"/>
</dbReference>
<keyword evidence="7" id="KW-0460">Magnesium</keyword>
<dbReference type="GO" id="GO:0071555">
    <property type="term" value="P:cell wall organization"/>
    <property type="evidence" value="ECO:0007669"/>
    <property type="project" value="UniProtKB-KW"/>
</dbReference>
<dbReference type="GO" id="GO:0051301">
    <property type="term" value="P:cell division"/>
    <property type="evidence" value="ECO:0007669"/>
    <property type="project" value="UniProtKB-KW"/>
</dbReference>
<evidence type="ECO:0000259" key="10">
    <source>
        <dbReference type="Pfam" id="PF02875"/>
    </source>
</evidence>
<dbReference type="InterPro" id="IPR013221">
    <property type="entry name" value="Mur_ligase_cen"/>
</dbReference>
<keyword evidence="6 7" id="KW-0961">Cell wall biogenesis/degradation</keyword>
<evidence type="ECO:0000259" key="9">
    <source>
        <dbReference type="Pfam" id="PF01225"/>
    </source>
</evidence>
<comment type="PTM">
    <text evidence="7">Carboxylation is probably crucial for Mg(2+) binding and, consequently, for the gamma-phosphate positioning of ATP.</text>
</comment>
<comment type="cofactor">
    <cofactor evidence="7">
        <name>Mg(2+)</name>
        <dbReference type="ChEBI" id="CHEBI:18420"/>
    </cofactor>
</comment>
<dbReference type="InterPro" id="IPR036615">
    <property type="entry name" value="Mur_ligase_C_dom_sf"/>
</dbReference>
<comment type="pathway">
    <text evidence="7 8">Cell wall biogenesis; peptidoglycan biosynthesis.</text>
</comment>
<protein>
    <recommendedName>
        <fullName evidence="7">UDP-N-acetylmuramoyl-L-alanyl-D-glutamate--2,6-diaminopimelate ligase</fullName>
        <ecNumber evidence="7">6.3.2.13</ecNumber>
    </recommendedName>
    <alternativeName>
        <fullName evidence="7">Meso-A2pm-adding enzyme</fullName>
    </alternativeName>
    <alternativeName>
        <fullName evidence="7">Meso-diaminopimelate-adding enzyme</fullName>
    </alternativeName>
    <alternativeName>
        <fullName evidence="7">UDP-MurNAc-L-Ala-D-Glu:meso-diaminopimelate ligase</fullName>
    </alternativeName>
    <alternativeName>
        <fullName evidence="7">UDP-MurNAc-tripeptide synthetase</fullName>
    </alternativeName>
    <alternativeName>
        <fullName evidence="7">UDP-N-acetylmuramyl-tripeptide synthetase</fullName>
    </alternativeName>
</protein>
<evidence type="ECO:0000313" key="13">
    <source>
        <dbReference type="Proteomes" id="UP000292781"/>
    </source>
</evidence>
<feature type="modified residue" description="N6-carboxylysine" evidence="7">
    <location>
        <position position="216"/>
    </location>
</feature>
<dbReference type="NCBIfam" id="NF001124">
    <property type="entry name" value="PRK00139.1-2"/>
    <property type="match status" value="1"/>
</dbReference>
<feature type="domain" description="Mur ligase N-terminal catalytic" evidence="9">
    <location>
        <begin position="21"/>
        <end position="95"/>
    </location>
</feature>
<dbReference type="SUPFAM" id="SSF53623">
    <property type="entry name" value="MurD-like peptide ligases, catalytic domain"/>
    <property type="match status" value="1"/>
</dbReference>
<keyword evidence="7" id="KW-0067">ATP-binding</keyword>
<name>A0A4Q9VRY8_9HYPH</name>
<dbReference type="GO" id="GO:0008765">
    <property type="term" value="F:UDP-N-acetylmuramoylalanyl-D-glutamate-2,6-diaminopimelate ligase activity"/>
    <property type="evidence" value="ECO:0007669"/>
    <property type="project" value="UniProtKB-UniRule"/>
</dbReference>
<dbReference type="OrthoDB" id="9800958at2"/>
<keyword evidence="7" id="KW-0547">Nucleotide-binding</keyword>
<dbReference type="Gene3D" id="3.40.1190.10">
    <property type="entry name" value="Mur-like, catalytic domain"/>
    <property type="match status" value="1"/>
</dbReference>
<dbReference type="NCBIfam" id="NF001126">
    <property type="entry name" value="PRK00139.1-4"/>
    <property type="match status" value="1"/>
</dbReference>
<keyword evidence="7" id="KW-0963">Cytoplasm</keyword>
<dbReference type="Pfam" id="PF08245">
    <property type="entry name" value="Mur_ligase_M"/>
    <property type="match status" value="1"/>
</dbReference>
<evidence type="ECO:0000256" key="1">
    <source>
        <dbReference type="ARBA" id="ARBA00005898"/>
    </source>
</evidence>
<dbReference type="InterPro" id="IPR000713">
    <property type="entry name" value="Mur_ligase_N"/>
</dbReference>
<dbReference type="EC" id="6.3.2.13" evidence="7"/>
<comment type="function">
    <text evidence="7">Catalyzes the addition of meso-diaminopimelic acid to the nucleotide precursor UDP-N-acetylmuramoyl-L-alanyl-D-glutamate (UMAG) in the biosynthesis of bacterial cell-wall peptidoglycan.</text>
</comment>
<organism evidence="12 13">
    <name type="scientific">Siculibacillus lacustris</name>
    <dbReference type="NCBI Taxonomy" id="1549641"/>
    <lineage>
        <taxon>Bacteria</taxon>
        <taxon>Pseudomonadati</taxon>
        <taxon>Pseudomonadota</taxon>
        <taxon>Alphaproteobacteria</taxon>
        <taxon>Hyphomicrobiales</taxon>
        <taxon>Ancalomicrobiaceae</taxon>
        <taxon>Siculibacillus</taxon>
    </lineage>
</organism>
<evidence type="ECO:0000256" key="2">
    <source>
        <dbReference type="ARBA" id="ARBA00022618"/>
    </source>
</evidence>